<sequence length="232" mass="25554">MQNTLDLDPEWGAIDLIEEVEKVFEFTVSKDEAERCATVGDLYSVICAHAPDWDAQSGKCASSMTFYRFRRSLDADRQRSITPRTSLECSDNPHQLFKRLSRETDLRLPSTRMTPIGMVGGFIFSGGLIAAVVLLLIGRWEVAFLAFVISLIGLLPVYADRGELPSGIVTVGDLVRRTAPLNARKLQAYGGRPSDRWSILASLAAEHGELEAEQIGPATFLHRKSMEQAAAA</sequence>
<name>A0ABQ1J5H1_9SPHN</name>
<keyword evidence="3" id="KW-1185">Reference proteome</keyword>
<dbReference type="RefSeq" id="WP_188513438.1">
    <property type="nucleotide sequence ID" value="NZ_BMGD01000002.1"/>
</dbReference>
<proteinExistence type="predicted"/>
<feature type="transmembrane region" description="Helical" evidence="1">
    <location>
        <begin position="142"/>
        <end position="159"/>
    </location>
</feature>
<evidence type="ECO:0000256" key="1">
    <source>
        <dbReference type="SAM" id="Phobius"/>
    </source>
</evidence>
<feature type="transmembrane region" description="Helical" evidence="1">
    <location>
        <begin position="116"/>
        <end position="136"/>
    </location>
</feature>
<keyword evidence="1" id="KW-0812">Transmembrane</keyword>
<evidence type="ECO:0008006" key="4">
    <source>
        <dbReference type="Google" id="ProtNLM"/>
    </source>
</evidence>
<reference evidence="3" key="1">
    <citation type="journal article" date="2019" name="Int. J. Syst. Evol. Microbiol.">
        <title>The Global Catalogue of Microorganisms (GCM) 10K type strain sequencing project: providing services to taxonomists for standard genome sequencing and annotation.</title>
        <authorList>
            <consortium name="The Broad Institute Genomics Platform"/>
            <consortium name="The Broad Institute Genome Sequencing Center for Infectious Disease"/>
            <person name="Wu L."/>
            <person name="Ma J."/>
        </authorList>
    </citation>
    <scope>NUCLEOTIDE SEQUENCE [LARGE SCALE GENOMIC DNA]</scope>
    <source>
        <strain evidence="3">CGMCC 1.12851</strain>
    </source>
</reference>
<dbReference type="Proteomes" id="UP000614261">
    <property type="component" value="Unassembled WGS sequence"/>
</dbReference>
<organism evidence="2 3">
    <name type="scientific">Blastomonas aquatica</name>
    <dbReference type="NCBI Taxonomy" id="1510276"/>
    <lineage>
        <taxon>Bacteria</taxon>
        <taxon>Pseudomonadati</taxon>
        <taxon>Pseudomonadota</taxon>
        <taxon>Alphaproteobacteria</taxon>
        <taxon>Sphingomonadales</taxon>
        <taxon>Sphingomonadaceae</taxon>
        <taxon>Blastomonas</taxon>
    </lineage>
</organism>
<keyword evidence="1" id="KW-0472">Membrane</keyword>
<evidence type="ECO:0000313" key="2">
    <source>
        <dbReference type="EMBL" id="GGB58424.1"/>
    </source>
</evidence>
<evidence type="ECO:0000313" key="3">
    <source>
        <dbReference type="Proteomes" id="UP000614261"/>
    </source>
</evidence>
<dbReference type="EMBL" id="BMGD01000002">
    <property type="protein sequence ID" value="GGB58424.1"/>
    <property type="molecule type" value="Genomic_DNA"/>
</dbReference>
<gene>
    <name evidence="2" type="ORF">GCM10010833_11490</name>
</gene>
<accession>A0ABQ1J5H1</accession>
<keyword evidence="1" id="KW-1133">Transmembrane helix</keyword>
<comment type="caution">
    <text evidence="2">The sequence shown here is derived from an EMBL/GenBank/DDBJ whole genome shotgun (WGS) entry which is preliminary data.</text>
</comment>
<protein>
    <recommendedName>
        <fullName evidence="4">Acyl carrier protein</fullName>
    </recommendedName>
</protein>